<gene>
    <name evidence="5" type="ORF">HBE96_25480</name>
</gene>
<keyword evidence="6" id="KW-1185">Reference proteome</keyword>
<dbReference type="InterPro" id="IPR011991">
    <property type="entry name" value="ArsR-like_HTH"/>
</dbReference>
<proteinExistence type="predicted"/>
<comment type="caution">
    <text evidence="5">The sequence shown here is derived from an EMBL/GenBank/DDBJ whole genome shotgun (WGS) entry which is preliminary data.</text>
</comment>
<organism evidence="5 6">
    <name type="scientific">Clostridium muellerianum</name>
    <dbReference type="NCBI Taxonomy" id="2716538"/>
    <lineage>
        <taxon>Bacteria</taxon>
        <taxon>Bacillati</taxon>
        <taxon>Bacillota</taxon>
        <taxon>Clostridia</taxon>
        <taxon>Eubacteriales</taxon>
        <taxon>Clostridiaceae</taxon>
        <taxon>Clostridium</taxon>
    </lineage>
</organism>
<dbReference type="SUPFAM" id="SSF46785">
    <property type="entry name" value="Winged helix' DNA-binding domain"/>
    <property type="match status" value="1"/>
</dbReference>
<dbReference type="PANTHER" id="PTHR33204">
    <property type="entry name" value="TRANSCRIPTIONAL REGULATOR, MARR FAMILY"/>
    <property type="match status" value="1"/>
</dbReference>
<reference evidence="5 6" key="1">
    <citation type="submission" date="2020-06" db="EMBL/GenBank/DDBJ databases">
        <title>Complete Genome Sequence of Clostridium muelleri sp. nov. P21T, an Acid-Alcohol Producing Acetogen Isolated from Old Hay.</title>
        <authorList>
            <person name="Duncan K.E."/>
            <person name="Tanner R.S."/>
        </authorList>
    </citation>
    <scope>NUCLEOTIDE SEQUENCE [LARGE SCALE GENOMIC DNA]</scope>
    <source>
        <strain evidence="5 6">P21</strain>
    </source>
</reference>
<dbReference type="InterPro" id="IPR002577">
    <property type="entry name" value="HTH_HxlR"/>
</dbReference>
<keyword evidence="3" id="KW-0804">Transcription</keyword>
<sequence length="115" mass="13457">MGRILKNPQSNKSCPIATVQYLISGKWKMIILFHLSEKTRRFNELQRLCKQISQPILAKQLRELEDDGLVHREIYKEVPPRVEYSLTEMGCSFVPVLKTMGEWGKVYINSMEENE</sequence>
<dbReference type="InterPro" id="IPR036388">
    <property type="entry name" value="WH-like_DNA-bd_sf"/>
</dbReference>
<keyword evidence="1" id="KW-0805">Transcription regulation</keyword>
<dbReference type="InterPro" id="IPR036390">
    <property type="entry name" value="WH_DNA-bd_sf"/>
</dbReference>
<dbReference type="GO" id="GO:0003677">
    <property type="term" value="F:DNA binding"/>
    <property type="evidence" value="ECO:0007669"/>
    <property type="project" value="UniProtKB-KW"/>
</dbReference>
<evidence type="ECO:0000259" key="4">
    <source>
        <dbReference type="PROSITE" id="PS51118"/>
    </source>
</evidence>
<keyword evidence="2" id="KW-0238">DNA-binding</keyword>
<name>A0A7Y0ELZ8_9CLOT</name>
<dbReference type="Proteomes" id="UP000537131">
    <property type="component" value="Unassembled WGS sequence"/>
</dbReference>
<dbReference type="CDD" id="cd00090">
    <property type="entry name" value="HTH_ARSR"/>
    <property type="match status" value="1"/>
</dbReference>
<evidence type="ECO:0000256" key="1">
    <source>
        <dbReference type="ARBA" id="ARBA00023015"/>
    </source>
</evidence>
<dbReference type="PROSITE" id="PS51118">
    <property type="entry name" value="HTH_HXLR"/>
    <property type="match status" value="1"/>
</dbReference>
<dbReference type="AlphaFoldDB" id="A0A7Y0ELZ8"/>
<dbReference type="Gene3D" id="1.10.10.10">
    <property type="entry name" value="Winged helix-like DNA-binding domain superfamily/Winged helix DNA-binding domain"/>
    <property type="match status" value="1"/>
</dbReference>
<dbReference type="PANTHER" id="PTHR33204:SF29">
    <property type="entry name" value="TRANSCRIPTIONAL REGULATOR"/>
    <property type="match status" value="1"/>
</dbReference>
<dbReference type="Pfam" id="PF01638">
    <property type="entry name" value="HxlR"/>
    <property type="match status" value="1"/>
</dbReference>
<feature type="domain" description="HTH hxlR-type" evidence="4">
    <location>
        <begin position="14"/>
        <end position="112"/>
    </location>
</feature>
<evidence type="ECO:0000313" key="5">
    <source>
        <dbReference type="EMBL" id="NMM65933.1"/>
    </source>
</evidence>
<evidence type="ECO:0000256" key="3">
    <source>
        <dbReference type="ARBA" id="ARBA00023163"/>
    </source>
</evidence>
<accession>A0A7Y0ELZ8</accession>
<dbReference type="EMBL" id="JABBNI010000067">
    <property type="protein sequence ID" value="NMM65933.1"/>
    <property type="molecule type" value="Genomic_DNA"/>
</dbReference>
<dbReference type="RefSeq" id="WP_169300515.1">
    <property type="nucleotide sequence ID" value="NZ_JABBNI010000067.1"/>
</dbReference>
<evidence type="ECO:0000313" key="6">
    <source>
        <dbReference type="Proteomes" id="UP000537131"/>
    </source>
</evidence>
<evidence type="ECO:0000256" key="2">
    <source>
        <dbReference type="ARBA" id="ARBA00023125"/>
    </source>
</evidence>
<protein>
    <submittedName>
        <fullName evidence="5">Helix-turn-helix transcriptional regulator</fullName>
    </submittedName>
</protein>